<organism evidence="1 2">
    <name type="scientific">Natronobacterium texcoconense</name>
    <dbReference type="NCBI Taxonomy" id="1095778"/>
    <lineage>
        <taxon>Archaea</taxon>
        <taxon>Methanobacteriati</taxon>
        <taxon>Methanobacteriota</taxon>
        <taxon>Stenosarchaea group</taxon>
        <taxon>Halobacteria</taxon>
        <taxon>Halobacteriales</taxon>
        <taxon>Natrialbaceae</taxon>
        <taxon>Natronobacterium</taxon>
    </lineage>
</organism>
<dbReference type="AlphaFoldDB" id="A0A1H1CRN8"/>
<accession>A0A1H1CRN8</accession>
<evidence type="ECO:0000313" key="1">
    <source>
        <dbReference type="EMBL" id="SDQ66870.1"/>
    </source>
</evidence>
<sequence>MDSDDVPRFDRPELLCDAIATLIDTLEEDDLLTEEEASDLRSQVYRSVDLGNHPEEELAK</sequence>
<dbReference type="Proteomes" id="UP000198848">
    <property type="component" value="Unassembled WGS sequence"/>
</dbReference>
<keyword evidence="2" id="KW-1185">Reference proteome</keyword>
<protein>
    <submittedName>
        <fullName evidence="1">Uncharacterized protein</fullName>
    </submittedName>
</protein>
<proteinExistence type="predicted"/>
<evidence type="ECO:0000313" key="2">
    <source>
        <dbReference type="Proteomes" id="UP000198848"/>
    </source>
</evidence>
<dbReference type="STRING" id="1095778.SAMN04489842_1503"/>
<gene>
    <name evidence="1" type="ORF">SAMN04489842_1503</name>
</gene>
<dbReference type="EMBL" id="FNLC01000001">
    <property type="protein sequence ID" value="SDQ66870.1"/>
    <property type="molecule type" value="Genomic_DNA"/>
</dbReference>
<name>A0A1H1CRN8_NATTX</name>
<dbReference type="RefSeq" id="WP_090379487.1">
    <property type="nucleotide sequence ID" value="NZ_FNLC01000001.1"/>
</dbReference>
<reference evidence="2" key="1">
    <citation type="submission" date="2016-10" db="EMBL/GenBank/DDBJ databases">
        <authorList>
            <person name="Varghese N."/>
            <person name="Submissions S."/>
        </authorList>
    </citation>
    <scope>NUCLEOTIDE SEQUENCE [LARGE SCALE GENOMIC DNA]</scope>
    <source>
        <strain evidence="2">DSM 24767</strain>
    </source>
</reference>